<gene>
    <name evidence="1" type="ORF">Q31b_30750</name>
</gene>
<sequence length="97" mass="10912">MFSGALSPLDFGHGIKRGWGILPPVSCGWKPQPQKKSYFIGLVGMCFYRDKRCDDWTSGRLDGRVRRAFAGITSLNKKATTTTRFGPHLPRQRIKAN</sequence>
<evidence type="ECO:0000313" key="1">
    <source>
        <dbReference type="EMBL" id="TWU41621.1"/>
    </source>
</evidence>
<dbReference type="EMBL" id="SJPY01000004">
    <property type="protein sequence ID" value="TWU41621.1"/>
    <property type="molecule type" value="Genomic_DNA"/>
</dbReference>
<evidence type="ECO:0000313" key="2">
    <source>
        <dbReference type="Proteomes" id="UP000315471"/>
    </source>
</evidence>
<keyword evidence="2" id="KW-1185">Reference proteome</keyword>
<protein>
    <submittedName>
        <fullName evidence="1">Uncharacterized protein</fullName>
    </submittedName>
</protein>
<proteinExistence type="predicted"/>
<comment type="caution">
    <text evidence="1">The sequence shown here is derived from an EMBL/GenBank/DDBJ whole genome shotgun (WGS) entry which is preliminary data.</text>
</comment>
<accession>A0A5C6E1U0</accession>
<name>A0A5C6E1U0_9BACT</name>
<reference evidence="1 2" key="1">
    <citation type="submission" date="2019-02" db="EMBL/GenBank/DDBJ databases">
        <title>Deep-cultivation of Planctomycetes and their phenomic and genomic characterization uncovers novel biology.</title>
        <authorList>
            <person name="Wiegand S."/>
            <person name="Jogler M."/>
            <person name="Boedeker C."/>
            <person name="Pinto D."/>
            <person name="Vollmers J."/>
            <person name="Rivas-Marin E."/>
            <person name="Kohn T."/>
            <person name="Peeters S.H."/>
            <person name="Heuer A."/>
            <person name="Rast P."/>
            <person name="Oberbeckmann S."/>
            <person name="Bunk B."/>
            <person name="Jeske O."/>
            <person name="Meyerdierks A."/>
            <person name="Storesund J.E."/>
            <person name="Kallscheuer N."/>
            <person name="Luecker S."/>
            <person name="Lage O.M."/>
            <person name="Pohl T."/>
            <person name="Merkel B.J."/>
            <person name="Hornburger P."/>
            <person name="Mueller R.-W."/>
            <person name="Bruemmer F."/>
            <person name="Labrenz M."/>
            <person name="Spormann A.M."/>
            <person name="Op Den Camp H."/>
            <person name="Overmann J."/>
            <person name="Amann R."/>
            <person name="Jetten M.S.M."/>
            <person name="Mascher T."/>
            <person name="Medema M.H."/>
            <person name="Devos D.P."/>
            <person name="Kaster A.-K."/>
            <person name="Ovreas L."/>
            <person name="Rohde M."/>
            <person name="Galperin M.Y."/>
            <person name="Jogler C."/>
        </authorList>
    </citation>
    <scope>NUCLEOTIDE SEQUENCE [LARGE SCALE GENOMIC DNA]</scope>
    <source>
        <strain evidence="1 2">Q31b</strain>
    </source>
</reference>
<dbReference type="AlphaFoldDB" id="A0A5C6E1U0"/>
<organism evidence="1 2">
    <name type="scientific">Novipirellula aureliae</name>
    <dbReference type="NCBI Taxonomy" id="2527966"/>
    <lineage>
        <taxon>Bacteria</taxon>
        <taxon>Pseudomonadati</taxon>
        <taxon>Planctomycetota</taxon>
        <taxon>Planctomycetia</taxon>
        <taxon>Pirellulales</taxon>
        <taxon>Pirellulaceae</taxon>
        <taxon>Novipirellula</taxon>
    </lineage>
</organism>
<dbReference type="Proteomes" id="UP000315471">
    <property type="component" value="Unassembled WGS sequence"/>
</dbReference>